<feature type="domain" description="Nrap protein" evidence="10">
    <location>
        <begin position="610"/>
        <end position="791"/>
    </location>
</feature>
<evidence type="ECO:0000256" key="5">
    <source>
        <dbReference type="RuleBase" id="RU364032"/>
    </source>
</evidence>
<dbReference type="GO" id="GO:0006364">
    <property type="term" value="P:rRNA processing"/>
    <property type="evidence" value="ECO:0007669"/>
    <property type="project" value="UniProtKB-KW"/>
</dbReference>
<evidence type="ECO:0000313" key="13">
    <source>
        <dbReference type="EMBL" id="CAF9917894.1"/>
    </source>
</evidence>
<dbReference type="GO" id="GO:0032545">
    <property type="term" value="C:CURI complex"/>
    <property type="evidence" value="ECO:0007669"/>
    <property type="project" value="TreeGrafter"/>
</dbReference>
<gene>
    <name evidence="13" type="ORF">GOMPHAMPRED_001406</name>
</gene>
<dbReference type="InterPro" id="IPR035370">
    <property type="entry name" value="Nrap_D5"/>
</dbReference>
<protein>
    <recommendedName>
        <fullName evidence="5">U3 small nucleolar RNA-associated protein 22</fullName>
    </recommendedName>
</protein>
<dbReference type="InterPro" id="IPR035082">
    <property type="entry name" value="Nrap_D1"/>
</dbReference>
<evidence type="ECO:0000256" key="6">
    <source>
        <dbReference type="SAM" id="MobiDB-lite"/>
    </source>
</evidence>
<evidence type="ECO:0000259" key="12">
    <source>
        <dbReference type="Pfam" id="PF17407"/>
    </source>
</evidence>
<dbReference type="GO" id="GO:0006409">
    <property type="term" value="P:tRNA export from nucleus"/>
    <property type="evidence" value="ECO:0007669"/>
    <property type="project" value="TreeGrafter"/>
</dbReference>
<comment type="subcellular location">
    <subcellularLocation>
        <location evidence="1 5">Nucleus</location>
        <location evidence="1 5">Nucleolus</location>
    </subcellularLocation>
</comment>
<dbReference type="InterPro" id="IPR005554">
    <property type="entry name" value="NOL6/Upt22"/>
</dbReference>
<name>A0A8H3F6H0_9LECA</name>
<feature type="domain" description="Nrap protein" evidence="9">
    <location>
        <begin position="441"/>
        <end position="589"/>
    </location>
</feature>
<dbReference type="Pfam" id="PF03813">
    <property type="entry name" value="Nrap"/>
    <property type="match status" value="1"/>
</dbReference>
<keyword evidence="5" id="KW-0690">Ribosome biogenesis</keyword>
<dbReference type="Pfam" id="PF17407">
    <property type="entry name" value="Nrap_D6"/>
    <property type="match status" value="1"/>
</dbReference>
<dbReference type="OrthoDB" id="10251401at2759"/>
<dbReference type="AlphaFoldDB" id="A0A8H3F6H0"/>
<feature type="domain" description="Nrap protein" evidence="7">
    <location>
        <begin position="145"/>
        <end position="273"/>
    </location>
</feature>
<comment type="similarity">
    <text evidence="2 5">Belongs to the NRAP family.</text>
</comment>
<evidence type="ECO:0000259" key="8">
    <source>
        <dbReference type="Pfam" id="PF17403"/>
    </source>
</evidence>
<dbReference type="Proteomes" id="UP000664169">
    <property type="component" value="Unassembled WGS sequence"/>
</dbReference>
<keyword evidence="5" id="KW-0698">rRNA processing</keyword>
<dbReference type="PANTHER" id="PTHR17972">
    <property type="entry name" value="NUCLEOLAR RNA-ASSOCIATED PROTEIN"/>
    <property type="match status" value="1"/>
</dbReference>
<dbReference type="Gene3D" id="1.10.1410.10">
    <property type="match status" value="1"/>
</dbReference>
<sequence>MVVSTVLGSKRRQDNPHGHPKKKHRFAVGTTTEDNLPVTAHLFELQVDELLRDLEQQAKANVQKIMSLLKQLRDTIADLPGREPLHPREAESHLKKTSGICTPFANLPPKDAKYTLEFAKPSTINVVGSAASETLLSRDGQITADMVVVMPSRIFQEKDYRKYRYFHKKAYYTACLAAGLHSANLEGSSLAFAMQNGNPLQPCILVRQQDSDLTVVVRIICLPPLAVFPEDEILPWMNSLPENPIVSKTPFYNSTLRSEMLALKYLGLIHRINNESTSLRKATLLFSIWLRQRGLGADLLQGGFGTFEAQALMAMMLDSNSIEGMQAVFRTRYDPIQLFKATLIFLSTRDFASSPMLYNYSMNNSTQSSPSQPLQTGNRDIIDGTSACFFDGPRMHNLFFKTSPWSMVRLRRQAEITVKCLSSNDSNRFEHCFLSKVDNSMMRYDLVLRIDIDQFLSWAKIKDDPTEKCLNFGNNLYQTLKQALSDRVQEISFSFGESTSWDIKHLVPKPHKSFRINLVFDAHQVARLQDFGPSADDKDAAAAFRQFWGAKAELRRFKDGSIQETVIWDDQISEPVTTQIIQYALSRHHNDGKSVSIQELGSSFWKQLMQPKQSRTLAPFEDIFRAFQNLEKTIRELKMPLDIRQISPASPGLRYSMPNIDAAHGLQPLQIIIQFESSGQWPDDLSAIQQVKVAFLQKLGDLLNQQESSMQTRVGLGQSTNTPFCRPFLEVMSNTYCFHIAVYHDREFVLLKSKLAGSTEERRTIIPQILYYNQMFLRAPPHTQRVKDLCTQYPLLSQSIRLFKIWCLSHLLLPHFREEILELFVIYSFNPTSPYGVPSSLRTAFLRTISMLAKWDWHNTPLFVPLNDDTENNKLMHDLETHFHAWRKIDPSLSRVALIIGSTLDPTGTAWTEQTPSKMVAARLTSLAKITHSTIMKHDLTLDPNLLFTHSYKDYDFVLHLSPHIDKISAATNLQSAIQSYIHELERVFGEIVVWFYSSENTKFVAGLWNPLVQSRKWKVNLGYSSIPTVEDAGGSDSSEPAEITAKYNTHAMLNEMVRLGGDLVTRVAMKGED</sequence>
<evidence type="ECO:0000313" key="14">
    <source>
        <dbReference type="Proteomes" id="UP000664169"/>
    </source>
</evidence>
<dbReference type="GO" id="GO:0034456">
    <property type="term" value="C:UTP-C complex"/>
    <property type="evidence" value="ECO:0007669"/>
    <property type="project" value="TreeGrafter"/>
</dbReference>
<dbReference type="InterPro" id="IPR035367">
    <property type="entry name" value="Nrap_D2"/>
</dbReference>
<keyword evidence="4 5" id="KW-0539">Nucleus</keyword>
<dbReference type="GO" id="GO:0032040">
    <property type="term" value="C:small-subunit processome"/>
    <property type="evidence" value="ECO:0007669"/>
    <property type="project" value="TreeGrafter"/>
</dbReference>
<dbReference type="Pfam" id="PF17406">
    <property type="entry name" value="Nrap_D5"/>
    <property type="match status" value="1"/>
</dbReference>
<feature type="domain" description="Nrap protein" evidence="12">
    <location>
        <begin position="953"/>
        <end position="1068"/>
    </location>
</feature>
<dbReference type="Pfam" id="PF17404">
    <property type="entry name" value="Nrap_D3"/>
    <property type="match status" value="1"/>
</dbReference>
<keyword evidence="3 5" id="KW-0694">RNA-binding</keyword>
<evidence type="ECO:0000259" key="7">
    <source>
        <dbReference type="Pfam" id="PF03813"/>
    </source>
</evidence>
<evidence type="ECO:0000256" key="4">
    <source>
        <dbReference type="ARBA" id="ARBA00023242"/>
    </source>
</evidence>
<accession>A0A8H3F6H0</accession>
<dbReference type="Gene3D" id="3.30.70.3030">
    <property type="match status" value="1"/>
</dbReference>
<dbReference type="Pfam" id="PF17403">
    <property type="entry name" value="Nrap_D2"/>
    <property type="match status" value="1"/>
</dbReference>
<evidence type="ECO:0000259" key="10">
    <source>
        <dbReference type="Pfam" id="PF17405"/>
    </source>
</evidence>
<feature type="domain" description="Nrap protein" evidence="8">
    <location>
        <begin position="279"/>
        <end position="436"/>
    </location>
</feature>
<dbReference type="InterPro" id="IPR035371">
    <property type="entry name" value="Nrap_D6"/>
</dbReference>
<dbReference type="Pfam" id="PF17405">
    <property type="entry name" value="Nrap_D4"/>
    <property type="match status" value="1"/>
</dbReference>
<evidence type="ECO:0000259" key="9">
    <source>
        <dbReference type="Pfam" id="PF17404"/>
    </source>
</evidence>
<keyword evidence="5" id="KW-0687">Ribonucleoprotein</keyword>
<dbReference type="InterPro" id="IPR035369">
    <property type="entry name" value="Nrap_D4"/>
</dbReference>
<feature type="domain" description="Nrap protein" evidence="11">
    <location>
        <begin position="793"/>
        <end position="950"/>
    </location>
</feature>
<evidence type="ECO:0000256" key="2">
    <source>
        <dbReference type="ARBA" id="ARBA00006674"/>
    </source>
</evidence>
<feature type="region of interest" description="Disordered" evidence="6">
    <location>
        <begin position="1"/>
        <end position="25"/>
    </location>
</feature>
<proteinExistence type="inferred from homology"/>
<dbReference type="GO" id="GO:0003723">
    <property type="term" value="F:RNA binding"/>
    <property type="evidence" value="ECO:0007669"/>
    <property type="project" value="UniProtKB-KW"/>
</dbReference>
<comment type="caution">
    <text evidence="13">The sequence shown here is derived from an EMBL/GenBank/DDBJ whole genome shotgun (WGS) entry which is preliminary data.</text>
</comment>
<evidence type="ECO:0000256" key="1">
    <source>
        <dbReference type="ARBA" id="ARBA00004604"/>
    </source>
</evidence>
<keyword evidence="14" id="KW-1185">Reference proteome</keyword>
<evidence type="ECO:0000256" key="3">
    <source>
        <dbReference type="ARBA" id="ARBA00022884"/>
    </source>
</evidence>
<evidence type="ECO:0000259" key="11">
    <source>
        <dbReference type="Pfam" id="PF17406"/>
    </source>
</evidence>
<reference evidence="13" key="1">
    <citation type="submission" date="2021-03" db="EMBL/GenBank/DDBJ databases">
        <authorList>
            <person name="Tagirdzhanova G."/>
        </authorList>
    </citation>
    <scope>NUCLEOTIDE SEQUENCE</scope>
</reference>
<dbReference type="EMBL" id="CAJPDQ010000012">
    <property type="protein sequence ID" value="CAF9917894.1"/>
    <property type="molecule type" value="Genomic_DNA"/>
</dbReference>
<dbReference type="PANTHER" id="PTHR17972:SF0">
    <property type="entry name" value="NUCLEOLAR PROTEIN 6"/>
    <property type="match status" value="1"/>
</dbReference>
<dbReference type="InterPro" id="IPR035368">
    <property type="entry name" value="Nrap_D3"/>
</dbReference>
<organism evidence="13 14">
    <name type="scientific">Gomphillus americanus</name>
    <dbReference type="NCBI Taxonomy" id="1940652"/>
    <lineage>
        <taxon>Eukaryota</taxon>
        <taxon>Fungi</taxon>
        <taxon>Dikarya</taxon>
        <taxon>Ascomycota</taxon>
        <taxon>Pezizomycotina</taxon>
        <taxon>Lecanoromycetes</taxon>
        <taxon>OSLEUM clade</taxon>
        <taxon>Ostropomycetidae</taxon>
        <taxon>Ostropales</taxon>
        <taxon>Graphidaceae</taxon>
        <taxon>Gomphilloideae</taxon>
        <taxon>Gomphillus</taxon>
    </lineage>
</organism>